<comment type="subunit">
    <text evidence="6">Component of the cytochrome c oxidase (complex IV, CIV), a multisubunit enzyme composed of a catalytic core of 3 subunits and several supernumerary subunits. The complex exists as a monomer or a dimer and forms supercomplexes (SCs) in the inner mitochondrial membrane with ubiquinol-cytochrome c oxidoreductase (cytochrome b-c1 complex, complex III, CIII).</text>
</comment>
<evidence type="ECO:0000256" key="11">
    <source>
        <dbReference type="ARBA" id="ARBA00022660"/>
    </source>
</evidence>
<evidence type="ECO:0000256" key="20">
    <source>
        <dbReference type="ARBA" id="ARBA00023008"/>
    </source>
</evidence>
<dbReference type="GeneID" id="44803447"/>
<comment type="cofactor">
    <cofactor evidence="1">
        <name>Cu cation</name>
        <dbReference type="ChEBI" id="CHEBI:23378"/>
    </cofactor>
</comment>
<geneLocation type="mitochondrion" evidence="27"/>
<evidence type="ECO:0000256" key="9">
    <source>
        <dbReference type="ARBA" id="ARBA00022448"/>
    </source>
</evidence>
<dbReference type="GO" id="GO:0006123">
    <property type="term" value="P:mitochondrial electron transport, cytochrome c to oxygen"/>
    <property type="evidence" value="ECO:0007669"/>
    <property type="project" value="TreeGrafter"/>
</dbReference>
<keyword evidence="15" id="KW-0460">Magnesium</keyword>
<feature type="transmembrane region" description="Helical" evidence="25">
    <location>
        <begin position="144"/>
        <end position="169"/>
    </location>
</feature>
<evidence type="ECO:0000256" key="6">
    <source>
        <dbReference type="ARBA" id="ARBA00011164"/>
    </source>
</evidence>
<evidence type="ECO:0000256" key="18">
    <source>
        <dbReference type="ARBA" id="ARBA00022989"/>
    </source>
</evidence>
<name>A0A6G6A5U2_9ORTH</name>
<dbReference type="GO" id="GO:0045277">
    <property type="term" value="C:respiratory chain complex IV"/>
    <property type="evidence" value="ECO:0007669"/>
    <property type="project" value="InterPro"/>
</dbReference>
<dbReference type="PROSITE" id="PS50855">
    <property type="entry name" value="COX1"/>
    <property type="match status" value="1"/>
</dbReference>
<evidence type="ECO:0000256" key="22">
    <source>
        <dbReference type="ARBA" id="ARBA00023136"/>
    </source>
</evidence>
<keyword evidence="14 24" id="KW-0999">Mitochondrion inner membrane</keyword>
<feature type="transmembrane region" description="Helical" evidence="25">
    <location>
        <begin position="336"/>
        <end position="357"/>
    </location>
</feature>
<evidence type="ECO:0000256" key="5">
    <source>
        <dbReference type="ARBA" id="ARBA00009578"/>
    </source>
</evidence>
<feature type="transmembrane region" description="Helical" evidence="25">
    <location>
        <begin position="448"/>
        <end position="471"/>
    </location>
</feature>
<dbReference type="CTD" id="4512"/>
<comment type="catalytic activity">
    <reaction evidence="23">
        <text>4 Fe(II)-[cytochrome c] + O2 + 8 H(+)(in) = 4 Fe(III)-[cytochrome c] + 2 H2O + 4 H(+)(out)</text>
        <dbReference type="Rhea" id="RHEA:11436"/>
        <dbReference type="Rhea" id="RHEA-COMP:10350"/>
        <dbReference type="Rhea" id="RHEA-COMP:14399"/>
        <dbReference type="ChEBI" id="CHEBI:15377"/>
        <dbReference type="ChEBI" id="CHEBI:15378"/>
        <dbReference type="ChEBI" id="CHEBI:15379"/>
        <dbReference type="ChEBI" id="CHEBI:29033"/>
        <dbReference type="ChEBI" id="CHEBI:29034"/>
        <dbReference type="EC" id="7.1.1.9"/>
    </reaction>
    <physiologicalReaction direction="left-to-right" evidence="23">
        <dbReference type="Rhea" id="RHEA:11437"/>
    </physiologicalReaction>
</comment>
<comment type="pathway">
    <text evidence="4 24">Energy metabolism; oxidative phosphorylation.</text>
</comment>
<dbReference type="Pfam" id="PF00115">
    <property type="entry name" value="COX1"/>
    <property type="match status" value="1"/>
</dbReference>
<keyword evidence="11 24" id="KW-0679">Respiratory chain</keyword>
<evidence type="ECO:0000256" key="1">
    <source>
        <dbReference type="ARBA" id="ARBA00001935"/>
    </source>
</evidence>
<evidence type="ECO:0000256" key="19">
    <source>
        <dbReference type="ARBA" id="ARBA00023004"/>
    </source>
</evidence>
<feature type="transmembrane region" description="Helical" evidence="25">
    <location>
        <begin position="181"/>
        <end position="208"/>
    </location>
</feature>
<comment type="cofactor">
    <cofactor evidence="2">
        <name>heme</name>
        <dbReference type="ChEBI" id="CHEBI:30413"/>
    </cofactor>
</comment>
<evidence type="ECO:0000313" key="27">
    <source>
        <dbReference type="EMBL" id="QID03656.1"/>
    </source>
</evidence>
<feature type="domain" description="Cytochrome oxidase subunit I profile" evidence="26">
    <location>
        <begin position="1"/>
        <end position="510"/>
    </location>
</feature>
<keyword evidence="17 24" id="KW-0249">Electron transport</keyword>
<keyword evidence="10 24" id="KW-0349">Heme</keyword>
<keyword evidence="21 24" id="KW-0496">Mitochondrion</keyword>
<dbReference type="Gene3D" id="1.20.210.10">
    <property type="entry name" value="Cytochrome c oxidase-like, subunit I domain"/>
    <property type="match status" value="1"/>
</dbReference>
<evidence type="ECO:0000256" key="15">
    <source>
        <dbReference type="ARBA" id="ARBA00022842"/>
    </source>
</evidence>
<dbReference type="GO" id="GO:0046872">
    <property type="term" value="F:metal ion binding"/>
    <property type="evidence" value="ECO:0007669"/>
    <property type="project" value="UniProtKB-KW"/>
</dbReference>
<feature type="transmembrane region" description="Helical" evidence="25">
    <location>
        <begin position="270"/>
        <end position="289"/>
    </location>
</feature>
<dbReference type="GO" id="GO:0004129">
    <property type="term" value="F:cytochrome-c oxidase activity"/>
    <property type="evidence" value="ECO:0007669"/>
    <property type="project" value="UniProtKB-EC"/>
</dbReference>
<dbReference type="GO" id="GO:0005743">
    <property type="term" value="C:mitochondrial inner membrane"/>
    <property type="evidence" value="ECO:0007669"/>
    <property type="project" value="UniProtKB-SubCell"/>
</dbReference>
<feature type="transmembrane region" description="Helical" evidence="25">
    <location>
        <begin position="55"/>
        <end position="81"/>
    </location>
</feature>
<evidence type="ECO:0000256" key="24">
    <source>
        <dbReference type="RuleBase" id="RU000369"/>
    </source>
</evidence>
<evidence type="ECO:0000256" key="21">
    <source>
        <dbReference type="ARBA" id="ARBA00023128"/>
    </source>
</evidence>
<comment type="function">
    <text evidence="24">Component of the cytochrome c oxidase, the last enzyme in the mitochondrial electron transport chain which drives oxidative phosphorylation. The respiratory chain contains 3 multisubunit complexes succinate dehydrogenase (complex II, CII), ubiquinol-cytochrome c oxidoreductase (cytochrome b-c1 complex, complex III, CIII) and cytochrome c oxidase (complex IV, CIV), that cooperate to transfer electrons derived from NADH and succinate to molecular oxygen, creating an electrochemical gradient over the inner membrane that drives transmembrane transport and the ATP synthase. Cytochrome c oxidase is the component of the respiratory chain that catalyzes the reduction of oxygen to water. Electrons originating from reduced cytochrome c in the intermembrane space (IMS) are transferred via the dinuclear copper A center (CU(A)) of subunit 2 and heme A of subunit 1 to the active site in subunit 1, a binuclear center (BNC) formed by heme A3 and copper B (CU(B)). The BNC reduces molecular oxygen to 2 water molecules using 4 electrons from cytochrome c in the IMS and 4 protons from the mitochondrial matrix.</text>
</comment>
<proteinExistence type="inferred from homology"/>
<sequence length="511" mass="56473">MTKWLFSTNHKDIGTLYFILGAWAGLVGTALSMIIRMELSTPGHLINDDQIYNVVVTAHAFIMIFFMVMPIMIGGFGNWLVPLMIGAPDMAFPRMNNMSFWLLPPSLMLLISSSIVDSGAGTGWTVYPPLAGPIAHSGAAVDLAIFSLHLAGASSILGAINFITTIINMKAPEMTMDQLPLFVWSVMITAILLLLSLPVLAGAITMLLTDRNLNTSFFDPAGGGDPILYQHLFWFFGHPEVYILILPGFGMISHIINQESGKNESFGTLGMIYAMMSIGLMGFIVWAHHMFTVGMDVDTRAYFTSATMIIAVPTGIKVFSWLATLHGSNLKITPEICWATGFIFLFTIGGLTGLILANSSIDIILHDTYYVVAHFHYVLSMGAVFAIMGGIIQWYPLITGLSLNKKLLKMQFMSMFVGVNMTFFPQHFLGLAGMPRRYSDYPDCYMSWNILSSIGSTISMISIMAFIYILWESMINKRTVLFSTNNSSSMEWIQNKPPAEHSFSELPILTV</sequence>
<evidence type="ECO:0000256" key="10">
    <source>
        <dbReference type="ARBA" id="ARBA00022617"/>
    </source>
</evidence>
<evidence type="ECO:0000256" key="7">
    <source>
        <dbReference type="ARBA" id="ARBA00012949"/>
    </source>
</evidence>
<feature type="transmembrane region" description="Helical" evidence="25">
    <location>
        <begin position="301"/>
        <end position="324"/>
    </location>
</feature>
<dbReference type="RefSeq" id="YP_009740694.1">
    <property type="nucleotide sequence ID" value="NC_046541.1"/>
</dbReference>
<feature type="transmembrane region" description="Helical" evidence="25">
    <location>
        <begin position="102"/>
        <end position="124"/>
    </location>
</feature>
<evidence type="ECO:0000256" key="14">
    <source>
        <dbReference type="ARBA" id="ARBA00022792"/>
    </source>
</evidence>
<organism evidence="27">
    <name type="scientific">Euparatettix bimaculatus</name>
    <dbReference type="NCBI Taxonomy" id="288130"/>
    <lineage>
        <taxon>Eukaryota</taxon>
        <taxon>Metazoa</taxon>
        <taxon>Ecdysozoa</taxon>
        <taxon>Arthropoda</taxon>
        <taxon>Hexapoda</taxon>
        <taxon>Insecta</taxon>
        <taxon>Pterygota</taxon>
        <taxon>Neoptera</taxon>
        <taxon>Polyneoptera</taxon>
        <taxon>Orthoptera</taxon>
        <taxon>Caelifera</taxon>
        <taxon>Acrididea</taxon>
        <taxon>Tetrigoidea</taxon>
        <taxon>Tetrigidae</taxon>
        <taxon>Tetriginae</taxon>
        <taxon>Euparatettix</taxon>
    </lineage>
</organism>
<keyword evidence="13 24" id="KW-0479">Metal-binding</keyword>
<feature type="transmembrane region" description="Helical" evidence="25">
    <location>
        <begin position="410"/>
        <end position="428"/>
    </location>
</feature>
<dbReference type="AlphaFoldDB" id="A0A6G6A5U2"/>
<accession>A0A6G6A5U2</accession>
<dbReference type="InterPro" id="IPR023615">
    <property type="entry name" value="Cyt_c_Oxase_su1_BS"/>
</dbReference>
<keyword evidence="16" id="KW-1278">Translocase</keyword>
<evidence type="ECO:0000256" key="3">
    <source>
        <dbReference type="ARBA" id="ARBA00004448"/>
    </source>
</evidence>
<keyword evidence="18 25" id="KW-1133">Transmembrane helix</keyword>
<evidence type="ECO:0000256" key="2">
    <source>
        <dbReference type="ARBA" id="ARBA00001971"/>
    </source>
</evidence>
<comment type="similarity">
    <text evidence="5 24">Belongs to the heme-copper respiratory oxidase family.</text>
</comment>
<gene>
    <name evidence="27" type="primary">COX1</name>
</gene>
<evidence type="ECO:0000256" key="25">
    <source>
        <dbReference type="SAM" id="Phobius"/>
    </source>
</evidence>
<dbReference type="EC" id="7.1.1.9" evidence="7 24"/>
<dbReference type="InterPro" id="IPR033944">
    <property type="entry name" value="Cyt_c_oxase_su1_dom"/>
</dbReference>
<dbReference type="PRINTS" id="PR01165">
    <property type="entry name" value="CYCOXIDASEI"/>
</dbReference>
<dbReference type="InterPro" id="IPR000883">
    <property type="entry name" value="Cyt_C_Oxase_1"/>
</dbReference>
<feature type="transmembrane region" description="Helical" evidence="25">
    <location>
        <begin position="12"/>
        <end position="35"/>
    </location>
</feature>
<dbReference type="UniPathway" id="UPA00705"/>
<feature type="transmembrane region" description="Helical" evidence="25">
    <location>
        <begin position="377"/>
        <end position="398"/>
    </location>
</feature>
<dbReference type="GO" id="GO:0015990">
    <property type="term" value="P:electron transport coupled proton transport"/>
    <property type="evidence" value="ECO:0007669"/>
    <property type="project" value="TreeGrafter"/>
</dbReference>
<keyword evidence="9 24" id="KW-0813">Transport</keyword>
<keyword evidence="22 24" id="KW-0472">Membrane</keyword>
<evidence type="ECO:0000256" key="8">
    <source>
        <dbReference type="ARBA" id="ARBA00015947"/>
    </source>
</evidence>
<evidence type="ECO:0000259" key="26">
    <source>
        <dbReference type="PROSITE" id="PS50855"/>
    </source>
</evidence>
<evidence type="ECO:0000256" key="17">
    <source>
        <dbReference type="ARBA" id="ARBA00022982"/>
    </source>
</evidence>
<dbReference type="InterPro" id="IPR023616">
    <property type="entry name" value="Cyt_c_oxase-like_su1_dom"/>
</dbReference>
<dbReference type="EMBL" id="MN083177">
    <property type="protein sequence ID" value="QID03656.1"/>
    <property type="molecule type" value="Genomic_DNA"/>
</dbReference>
<dbReference type="GO" id="GO:0020037">
    <property type="term" value="F:heme binding"/>
    <property type="evidence" value="ECO:0007669"/>
    <property type="project" value="InterPro"/>
</dbReference>
<evidence type="ECO:0000256" key="23">
    <source>
        <dbReference type="ARBA" id="ARBA00049512"/>
    </source>
</evidence>
<evidence type="ECO:0000256" key="12">
    <source>
        <dbReference type="ARBA" id="ARBA00022692"/>
    </source>
</evidence>
<evidence type="ECO:0000256" key="13">
    <source>
        <dbReference type="ARBA" id="ARBA00022723"/>
    </source>
</evidence>
<dbReference type="CDD" id="cd01663">
    <property type="entry name" value="Cyt_c_Oxidase_I"/>
    <property type="match status" value="1"/>
</dbReference>
<protein>
    <recommendedName>
        <fullName evidence="8 24">Cytochrome c oxidase subunit 1</fullName>
        <ecNumber evidence="7 24">7.1.1.9</ecNumber>
    </recommendedName>
</protein>
<evidence type="ECO:0000256" key="4">
    <source>
        <dbReference type="ARBA" id="ARBA00004673"/>
    </source>
</evidence>
<dbReference type="PROSITE" id="PS00077">
    <property type="entry name" value="COX1_CUB"/>
    <property type="match status" value="1"/>
</dbReference>
<comment type="subcellular location">
    <subcellularLocation>
        <location evidence="3 24">Mitochondrion inner membrane</location>
        <topology evidence="3 24">Multi-pass membrane protein</topology>
    </subcellularLocation>
</comment>
<reference evidence="27" key="1">
    <citation type="submission" date="2019-06" db="EMBL/GenBank/DDBJ databases">
        <title>MtOrt: An empirical mitochondrial amino acid substitution model for evolutionary studies of Orthoptera insects.</title>
        <authorList>
            <person name="Chang H."/>
            <person name="Nie Y."/>
            <person name="Zhang N."/>
            <person name="Zhang X."/>
            <person name="Sun H."/>
            <person name="Mao Y."/>
            <person name="Q Z."/>
            <person name="Huang Y."/>
        </authorList>
    </citation>
    <scope>NUCLEOTIDE SEQUENCE</scope>
</reference>
<keyword evidence="20 24" id="KW-0186">Copper</keyword>
<keyword evidence="19 24" id="KW-0408">Iron</keyword>
<keyword evidence="12 24" id="KW-0812">Transmembrane</keyword>
<dbReference type="FunFam" id="1.20.210.10:FF:000001">
    <property type="entry name" value="Cytochrome c oxidase subunit 1"/>
    <property type="match status" value="1"/>
</dbReference>
<dbReference type="InterPro" id="IPR036927">
    <property type="entry name" value="Cyt_c_oxase-like_su1_sf"/>
</dbReference>
<dbReference type="PANTHER" id="PTHR10422">
    <property type="entry name" value="CYTOCHROME C OXIDASE SUBUNIT 1"/>
    <property type="match status" value="1"/>
</dbReference>
<dbReference type="SUPFAM" id="SSF81442">
    <property type="entry name" value="Cytochrome c oxidase subunit I-like"/>
    <property type="match status" value="1"/>
</dbReference>
<dbReference type="PANTHER" id="PTHR10422:SF18">
    <property type="entry name" value="CYTOCHROME C OXIDASE SUBUNIT 1"/>
    <property type="match status" value="1"/>
</dbReference>
<feature type="transmembrane region" description="Helical" evidence="25">
    <location>
        <begin position="228"/>
        <end position="249"/>
    </location>
</feature>
<evidence type="ECO:0000256" key="16">
    <source>
        <dbReference type="ARBA" id="ARBA00022967"/>
    </source>
</evidence>